<dbReference type="EMBL" id="JACIDT010000015">
    <property type="protein sequence ID" value="MBB3927806.1"/>
    <property type="molecule type" value="Genomic_DNA"/>
</dbReference>
<dbReference type="AlphaFoldDB" id="A0A7W6FR52"/>
<protein>
    <submittedName>
        <fullName evidence="1">Uncharacterized protein</fullName>
    </submittedName>
</protein>
<proteinExistence type="predicted"/>
<keyword evidence="2" id="KW-1185">Reference proteome</keyword>
<organism evidence="1 2">
    <name type="scientific">Sphingobium jiangsuense</name>
    <dbReference type="NCBI Taxonomy" id="870476"/>
    <lineage>
        <taxon>Bacteria</taxon>
        <taxon>Pseudomonadati</taxon>
        <taxon>Pseudomonadota</taxon>
        <taxon>Alphaproteobacteria</taxon>
        <taxon>Sphingomonadales</taxon>
        <taxon>Sphingomonadaceae</taxon>
        <taxon>Sphingobium</taxon>
    </lineage>
</organism>
<dbReference type="RefSeq" id="WP_188073270.1">
    <property type="nucleotide sequence ID" value="NZ_BSPS01000134.1"/>
</dbReference>
<comment type="caution">
    <text evidence="1">The sequence shown here is derived from an EMBL/GenBank/DDBJ whole genome shotgun (WGS) entry which is preliminary data.</text>
</comment>
<accession>A0A7W6FR52</accession>
<gene>
    <name evidence="1" type="ORF">GGR43_003543</name>
</gene>
<dbReference type="Proteomes" id="UP000571950">
    <property type="component" value="Unassembled WGS sequence"/>
</dbReference>
<sequence>MTSDLIEKMAAAIRDARALPGSKPAPRISDVDRRAATAALSVISALRPIETAPRDGTYILATLATIKDQRWRHLSGRRFVIRHEGYTQSGYDMGWWLFPGLGGAADWWIEGWMHLPASPR</sequence>
<evidence type="ECO:0000313" key="1">
    <source>
        <dbReference type="EMBL" id="MBB3927806.1"/>
    </source>
</evidence>
<reference evidence="1 2" key="1">
    <citation type="submission" date="2020-08" db="EMBL/GenBank/DDBJ databases">
        <title>Genomic Encyclopedia of Type Strains, Phase IV (KMG-IV): sequencing the most valuable type-strain genomes for metagenomic binning, comparative biology and taxonomic classification.</title>
        <authorList>
            <person name="Goeker M."/>
        </authorList>
    </citation>
    <scope>NUCLEOTIDE SEQUENCE [LARGE SCALE GENOMIC DNA]</scope>
    <source>
        <strain evidence="1 2">DSM 26189</strain>
    </source>
</reference>
<name>A0A7W6FR52_9SPHN</name>
<evidence type="ECO:0000313" key="2">
    <source>
        <dbReference type="Proteomes" id="UP000571950"/>
    </source>
</evidence>